<dbReference type="Gene3D" id="3.90.210.10">
    <property type="entry name" value="Heat-Labile Enterotoxin, subunit A"/>
    <property type="match status" value="1"/>
</dbReference>
<feature type="chain" id="PRO_5014120351" evidence="6">
    <location>
        <begin position="24"/>
        <end position="376"/>
    </location>
</feature>
<sequence length="376" mass="41884">MARHGRLFGLLALAVGLYSQVYAQPVESLPSDVKGELRGPSELLGAIDINDFDRLDERALGARREFPPPAILPPPQIVYRGDKRSPKEIEAIGGFLPSSEVTPTNENNGFSLYMHHLGYKLVDGKRVTAYVSTTRFFGTALGYANMASKEGGWIYEIQALPHMTDSDGTLLQGRKWRNEFEISALGGISWSQVKSAVQVPGFKTTGDYGAGFWSDVTVESFKQKMPEKQWFNNSNYNSTFDQFKASPGQPQLAGWFDSEHEQYKSQEPWSLNQTKTIEEYYMDFMNQFGGHTGPTGAATTGPSGSDETTGGLDPKAEEDKLCLPEGPGKPNKYRVPEDECRRTVWQCVFEQKEKDEKENKKITDFASIIACVDSKL</sequence>
<dbReference type="SUPFAM" id="SSF56399">
    <property type="entry name" value="ADP-ribosylation"/>
    <property type="match status" value="1"/>
</dbReference>
<reference evidence="7 8" key="1">
    <citation type="journal article" date="2017" name="BMC Genomics">
        <title>Chromosome level assembly and secondary metabolite potential of the parasitic fungus Cordyceps militaris.</title>
        <authorList>
            <person name="Kramer G.J."/>
            <person name="Nodwell J.R."/>
        </authorList>
    </citation>
    <scope>NUCLEOTIDE SEQUENCE [LARGE SCALE GENOMIC DNA]</scope>
    <source>
        <strain evidence="7 8">ATCC 34164</strain>
    </source>
</reference>
<keyword evidence="1" id="KW-0800">Toxin</keyword>
<evidence type="ECO:0000256" key="6">
    <source>
        <dbReference type="SAM" id="SignalP"/>
    </source>
</evidence>
<dbReference type="Pfam" id="PF01375">
    <property type="entry name" value="Enterotoxin_a"/>
    <property type="match status" value="1"/>
</dbReference>
<evidence type="ECO:0000256" key="1">
    <source>
        <dbReference type="ARBA" id="ARBA00022656"/>
    </source>
</evidence>
<dbReference type="InterPro" id="IPR001144">
    <property type="entry name" value="Enterotoxin_A"/>
</dbReference>
<accession>A0A2H4SRP1</accession>
<evidence type="ECO:0000313" key="8">
    <source>
        <dbReference type="Proteomes" id="UP000323067"/>
    </source>
</evidence>
<protein>
    <submittedName>
        <fullName evidence="7">Heat-labile A chain</fullName>
    </submittedName>
</protein>
<evidence type="ECO:0000256" key="4">
    <source>
        <dbReference type="ARBA" id="ARBA00023157"/>
    </source>
</evidence>
<keyword evidence="3" id="KW-0843">Virulence</keyword>
<dbReference type="Proteomes" id="UP000323067">
    <property type="component" value="Chromosome iii"/>
</dbReference>
<dbReference type="EMBL" id="CP023326">
    <property type="protein sequence ID" value="ATY65787.1"/>
    <property type="molecule type" value="Genomic_DNA"/>
</dbReference>
<dbReference type="VEuPathDB" id="FungiDB:CCM_08244"/>
<dbReference type="GO" id="GO:0090729">
    <property type="term" value="F:toxin activity"/>
    <property type="evidence" value="ECO:0007669"/>
    <property type="project" value="UniProtKB-KW"/>
</dbReference>
<evidence type="ECO:0000256" key="5">
    <source>
        <dbReference type="SAM" id="MobiDB-lite"/>
    </source>
</evidence>
<keyword evidence="4" id="KW-1015">Disulfide bond</keyword>
<name>A0A2H4SRP1_CORMI</name>
<organism evidence="7 8">
    <name type="scientific">Cordyceps militaris</name>
    <name type="common">Caterpillar fungus</name>
    <name type="synonym">Clavaria militaris</name>
    <dbReference type="NCBI Taxonomy" id="73501"/>
    <lineage>
        <taxon>Eukaryota</taxon>
        <taxon>Fungi</taxon>
        <taxon>Dikarya</taxon>
        <taxon>Ascomycota</taxon>
        <taxon>Pezizomycotina</taxon>
        <taxon>Sordariomycetes</taxon>
        <taxon>Hypocreomycetidae</taxon>
        <taxon>Hypocreales</taxon>
        <taxon>Cordycipitaceae</taxon>
        <taxon>Cordyceps</taxon>
    </lineage>
</organism>
<dbReference type="AlphaFoldDB" id="A0A2H4SRP1"/>
<keyword evidence="2 6" id="KW-0732">Signal</keyword>
<evidence type="ECO:0000256" key="2">
    <source>
        <dbReference type="ARBA" id="ARBA00022729"/>
    </source>
</evidence>
<proteinExistence type="predicted"/>
<gene>
    <name evidence="7" type="ORF">A9K55_001173</name>
</gene>
<feature type="compositionally biased region" description="Low complexity" evidence="5">
    <location>
        <begin position="294"/>
        <end position="305"/>
    </location>
</feature>
<dbReference type="VEuPathDB" id="FungiDB:A9K55_001173"/>
<evidence type="ECO:0000256" key="3">
    <source>
        <dbReference type="ARBA" id="ARBA00023026"/>
    </source>
</evidence>
<feature type="signal peptide" evidence="6">
    <location>
        <begin position="1"/>
        <end position="23"/>
    </location>
</feature>
<feature type="region of interest" description="Disordered" evidence="5">
    <location>
        <begin position="291"/>
        <end position="335"/>
    </location>
</feature>
<evidence type="ECO:0000313" key="7">
    <source>
        <dbReference type="EMBL" id="ATY65787.1"/>
    </source>
</evidence>